<dbReference type="EMBL" id="CP003218">
    <property type="protein sequence ID" value="AEX06590.1"/>
    <property type="molecule type" value="Genomic_DNA"/>
</dbReference>
<evidence type="ECO:0000313" key="1">
    <source>
        <dbReference type="EMBL" id="AEX06590.1"/>
    </source>
</evidence>
<dbReference type="HOGENOM" id="CLU_3374198_0_0_6"/>
<gene>
    <name evidence="1" type="ordered locus">KOX_24375</name>
</gene>
<proteinExistence type="predicted"/>
<dbReference type="Proteomes" id="UP000007843">
    <property type="component" value="Chromosome"/>
</dbReference>
<evidence type="ECO:0000313" key="2">
    <source>
        <dbReference type="Proteomes" id="UP000007843"/>
    </source>
</evidence>
<accession>A0A0H3HDR2</accession>
<dbReference type="KEGG" id="kox:KOX_24375"/>
<protein>
    <submittedName>
        <fullName evidence="1">Uncharacterized protein</fullName>
    </submittedName>
</protein>
<sequence length="34" mass="4043">MFLLCKIQNKLANQRCNRYGTADFRHRCRAGLDE</sequence>
<dbReference type="AlphaFoldDB" id="A0A0H3HDR2"/>
<reference evidence="1 2" key="1">
    <citation type="journal article" date="2012" name="J. Bacteriol.">
        <title>Complete genome sequence of Klebsiella oxytoca KCTC 1686, used in production of 2,3-butanediol.</title>
        <authorList>
            <person name="Shin S.H."/>
            <person name="Kim S."/>
            <person name="Kim J.Y."/>
            <person name="Lee S."/>
            <person name="Um Y."/>
            <person name="Oh M.K."/>
            <person name="Kim Y.R."/>
            <person name="Lee J."/>
            <person name="Yang K.S."/>
        </authorList>
    </citation>
    <scope>NUCLEOTIDE SEQUENCE [LARGE SCALE GENOMIC DNA]</scope>
    <source>
        <strain evidence="2">ATCC 8724 / DSM 4798 / JCM 20051 / NBRC 3318 / NRRL B-199 / KCTC 1686</strain>
    </source>
</reference>
<name>A0A0H3HDR2_KLEM8</name>
<organism evidence="1 2">
    <name type="scientific">Klebsiella michiganensis (strain ATCC 8724 / DSM 4798 / JCM 20051 / NBRC 3318 / NRRL B-199 / KCTC 1686 / BUCSAV 143 / CCM 1901)</name>
    <dbReference type="NCBI Taxonomy" id="1006551"/>
    <lineage>
        <taxon>Bacteria</taxon>
        <taxon>Pseudomonadati</taxon>
        <taxon>Pseudomonadota</taxon>
        <taxon>Gammaproteobacteria</taxon>
        <taxon>Enterobacterales</taxon>
        <taxon>Enterobacteriaceae</taxon>
        <taxon>Klebsiella/Raoultella group</taxon>
        <taxon>Klebsiella</taxon>
    </lineage>
</organism>